<dbReference type="OrthoDB" id="250042at2"/>
<keyword evidence="2" id="KW-1185">Reference proteome</keyword>
<protein>
    <submittedName>
        <fullName evidence="1">Uncharacterized protein</fullName>
    </submittedName>
</protein>
<name>A0A5C5ZRC9_9BACT</name>
<dbReference type="AlphaFoldDB" id="A0A5C5ZRC9"/>
<dbReference type="Proteomes" id="UP000315440">
    <property type="component" value="Unassembled WGS sequence"/>
</dbReference>
<comment type="caution">
    <text evidence="1">The sequence shown here is derived from an EMBL/GenBank/DDBJ whole genome shotgun (WGS) entry which is preliminary data.</text>
</comment>
<dbReference type="RefSeq" id="WP_146396380.1">
    <property type="nucleotide sequence ID" value="NZ_SJPQ01000001.1"/>
</dbReference>
<proteinExistence type="predicted"/>
<sequence>MNRYASLSDDYYVNVTLNTEMDLPGSRETILHFAELMQKRYPDMRNFYARDKNEYVLEGDKDPGSYRWCSVEPRRVSSGQVNPETIAGALEQHHLALELAPYELSISPLDCEALDVLVGFDFNYRGNHNQLVAEAFGVSPAMERFASVPGATLVHHEPTVTIAVDEESRVQCRLGVETRTTPYHLRTGEFPEDQVSVYLTARRYGSLDAGVTYADALTDLSRLCFELLDECVIEAVLEPLARKIALD</sequence>
<accession>A0A5C5ZRC9</accession>
<reference evidence="1 2" key="1">
    <citation type="submission" date="2019-02" db="EMBL/GenBank/DDBJ databases">
        <title>Deep-cultivation of Planctomycetes and their phenomic and genomic characterization uncovers novel biology.</title>
        <authorList>
            <person name="Wiegand S."/>
            <person name="Jogler M."/>
            <person name="Boedeker C."/>
            <person name="Pinto D."/>
            <person name="Vollmers J."/>
            <person name="Rivas-Marin E."/>
            <person name="Kohn T."/>
            <person name="Peeters S.H."/>
            <person name="Heuer A."/>
            <person name="Rast P."/>
            <person name="Oberbeckmann S."/>
            <person name="Bunk B."/>
            <person name="Jeske O."/>
            <person name="Meyerdierks A."/>
            <person name="Storesund J.E."/>
            <person name="Kallscheuer N."/>
            <person name="Luecker S."/>
            <person name="Lage O.M."/>
            <person name="Pohl T."/>
            <person name="Merkel B.J."/>
            <person name="Hornburger P."/>
            <person name="Mueller R.-W."/>
            <person name="Bruemmer F."/>
            <person name="Labrenz M."/>
            <person name="Spormann A.M."/>
            <person name="Op Den Camp H."/>
            <person name="Overmann J."/>
            <person name="Amann R."/>
            <person name="Jetten M.S.M."/>
            <person name="Mascher T."/>
            <person name="Medema M.H."/>
            <person name="Devos D.P."/>
            <person name="Kaster A.-K."/>
            <person name="Ovreas L."/>
            <person name="Rohde M."/>
            <person name="Galperin M.Y."/>
            <person name="Jogler C."/>
        </authorList>
    </citation>
    <scope>NUCLEOTIDE SEQUENCE [LARGE SCALE GENOMIC DNA]</scope>
    <source>
        <strain evidence="1 2">Mal64</strain>
    </source>
</reference>
<dbReference type="EMBL" id="SJPQ01000001">
    <property type="protein sequence ID" value="TWT90054.1"/>
    <property type="molecule type" value="Genomic_DNA"/>
</dbReference>
<gene>
    <name evidence="1" type="ORF">Mal64_04370</name>
</gene>
<evidence type="ECO:0000313" key="2">
    <source>
        <dbReference type="Proteomes" id="UP000315440"/>
    </source>
</evidence>
<evidence type="ECO:0000313" key="1">
    <source>
        <dbReference type="EMBL" id="TWT90054.1"/>
    </source>
</evidence>
<organism evidence="1 2">
    <name type="scientific">Pseudobythopirellula maris</name>
    <dbReference type="NCBI Taxonomy" id="2527991"/>
    <lineage>
        <taxon>Bacteria</taxon>
        <taxon>Pseudomonadati</taxon>
        <taxon>Planctomycetota</taxon>
        <taxon>Planctomycetia</taxon>
        <taxon>Pirellulales</taxon>
        <taxon>Lacipirellulaceae</taxon>
        <taxon>Pseudobythopirellula</taxon>
    </lineage>
</organism>